<proteinExistence type="predicted"/>
<dbReference type="AlphaFoldDB" id="A0A6G1DVX4"/>
<name>A0A6G1DVX4_9ORYZ</name>
<accession>A0A6G1DVX4</accession>
<feature type="region of interest" description="Disordered" evidence="1">
    <location>
        <begin position="31"/>
        <end position="89"/>
    </location>
</feature>
<dbReference type="Proteomes" id="UP000479710">
    <property type="component" value="Unassembled WGS sequence"/>
</dbReference>
<comment type="caution">
    <text evidence="2">The sequence shown here is derived from an EMBL/GenBank/DDBJ whole genome shotgun (WGS) entry which is preliminary data.</text>
</comment>
<evidence type="ECO:0000313" key="2">
    <source>
        <dbReference type="EMBL" id="KAF0916617.1"/>
    </source>
</evidence>
<dbReference type="EMBL" id="SPHZ02000005">
    <property type="protein sequence ID" value="KAF0916617.1"/>
    <property type="molecule type" value="Genomic_DNA"/>
</dbReference>
<reference evidence="2 3" key="1">
    <citation type="submission" date="2019-11" db="EMBL/GenBank/DDBJ databases">
        <title>Whole genome sequence of Oryza granulata.</title>
        <authorList>
            <person name="Li W."/>
        </authorList>
    </citation>
    <scope>NUCLEOTIDE SEQUENCE [LARGE SCALE GENOMIC DNA]</scope>
    <source>
        <strain evidence="3">cv. Menghai</strain>
        <tissue evidence="2">Leaf</tissue>
    </source>
</reference>
<evidence type="ECO:0000256" key="1">
    <source>
        <dbReference type="SAM" id="MobiDB-lite"/>
    </source>
</evidence>
<keyword evidence="3" id="KW-1185">Reference proteome</keyword>
<evidence type="ECO:0000313" key="3">
    <source>
        <dbReference type="Proteomes" id="UP000479710"/>
    </source>
</evidence>
<gene>
    <name evidence="2" type="ORF">E2562_007901</name>
</gene>
<organism evidence="2 3">
    <name type="scientific">Oryza meyeriana var. granulata</name>
    <dbReference type="NCBI Taxonomy" id="110450"/>
    <lineage>
        <taxon>Eukaryota</taxon>
        <taxon>Viridiplantae</taxon>
        <taxon>Streptophyta</taxon>
        <taxon>Embryophyta</taxon>
        <taxon>Tracheophyta</taxon>
        <taxon>Spermatophyta</taxon>
        <taxon>Magnoliopsida</taxon>
        <taxon>Liliopsida</taxon>
        <taxon>Poales</taxon>
        <taxon>Poaceae</taxon>
        <taxon>BOP clade</taxon>
        <taxon>Oryzoideae</taxon>
        <taxon>Oryzeae</taxon>
        <taxon>Oryzinae</taxon>
        <taxon>Oryza</taxon>
        <taxon>Oryza meyeriana</taxon>
    </lineage>
</organism>
<protein>
    <submittedName>
        <fullName evidence="2">Uncharacterized protein</fullName>
    </submittedName>
</protein>
<sequence length="89" mass="9676">MKRHGARGDEQAPHKGEQTTVVVFLHCTQHAGRSASKFGDSRATASKSGNGRTGCNLENHNAEFRSNNEEPGQLAPSDMEVSYWSKCSV</sequence>